<dbReference type="CDD" id="cd01299">
    <property type="entry name" value="Met_dep_hydrolase_A"/>
    <property type="match status" value="1"/>
</dbReference>
<dbReference type="EMBL" id="POTY01000090">
    <property type="protein sequence ID" value="PZG17283.1"/>
    <property type="molecule type" value="Genomic_DNA"/>
</dbReference>
<dbReference type="PANTHER" id="PTHR43135">
    <property type="entry name" value="ALPHA-D-RIBOSE 1-METHYLPHOSPHONATE 5-TRIPHOSPHATE DIPHOSPHATASE"/>
    <property type="match status" value="1"/>
</dbReference>
<dbReference type="InterPro" id="IPR011059">
    <property type="entry name" value="Metal-dep_hydrolase_composite"/>
</dbReference>
<name>A0A2W2E3S7_9ACTN</name>
<proteinExistence type="predicted"/>
<gene>
    <name evidence="2" type="ORF">C1I95_15930</name>
</gene>
<dbReference type="Gene3D" id="2.30.40.10">
    <property type="entry name" value="Urease, subunit C, domain 1"/>
    <property type="match status" value="1"/>
</dbReference>
<dbReference type="InterPro" id="IPR032466">
    <property type="entry name" value="Metal_Hydrolase"/>
</dbReference>
<organism evidence="2 3">
    <name type="scientific">Micromonospora craterilacus</name>
    <dbReference type="NCBI Taxonomy" id="1655439"/>
    <lineage>
        <taxon>Bacteria</taxon>
        <taxon>Bacillati</taxon>
        <taxon>Actinomycetota</taxon>
        <taxon>Actinomycetes</taxon>
        <taxon>Micromonosporales</taxon>
        <taxon>Micromonosporaceae</taxon>
        <taxon>Micromonospora</taxon>
    </lineage>
</organism>
<accession>A0A2W2E3S7</accession>
<evidence type="ECO:0000313" key="3">
    <source>
        <dbReference type="Proteomes" id="UP000248924"/>
    </source>
</evidence>
<reference evidence="2 3" key="1">
    <citation type="submission" date="2018-01" db="EMBL/GenBank/DDBJ databases">
        <title>Draft genome sequence of Jishengella sp. NA12.</title>
        <authorList>
            <person name="Sahin N."/>
            <person name="Ay H."/>
            <person name="Saygin H."/>
        </authorList>
    </citation>
    <scope>NUCLEOTIDE SEQUENCE [LARGE SCALE GENOMIC DNA]</scope>
    <source>
        <strain evidence="2 3">NA12</strain>
    </source>
</reference>
<keyword evidence="2" id="KW-0378">Hydrolase</keyword>
<dbReference type="Gene3D" id="3.20.20.140">
    <property type="entry name" value="Metal-dependent hydrolases"/>
    <property type="match status" value="1"/>
</dbReference>
<dbReference type="SUPFAM" id="SSF51338">
    <property type="entry name" value="Composite domain of metallo-dependent hydrolases"/>
    <property type="match status" value="1"/>
</dbReference>
<sequence>MRKDVDRVTESSRLTIVNATVFDGVSGELTEGPIQIVDGTIVAIGEADRSVDRVIDARGGTVIPGLIDAHFHAYGTELDLLALESSPLSYLALAGAQRLGAALRRGFTTVRDVAGGDPGLAKAIARGLIPAPRYLYTGPALSQTGGHGDPRPGDADLCACGAHTGEVVDGVDALRRAVRDRFRRGAHAIKIMASGGVISHTDPIRMPQYSPEEIRAVTDEAARRESYVAAHAYSPAAIAHAVSNGVRTIEHGNLLDESTAQLMAAHSAFLVPTLAAYDAMERRGADFGLSRTGREKNREVLDAGRGAIKIARRAGVPIGFGTDLMGPLEDEQLIGLRLQVEVEGAFATLCSATAVNAEIIGRPDLGRVAVGATADLVILSGDPFADPTVLWAGPDRRTVIQGGHPV</sequence>
<dbReference type="AlphaFoldDB" id="A0A2W2E3S7"/>
<evidence type="ECO:0000313" key="2">
    <source>
        <dbReference type="EMBL" id="PZG17283.1"/>
    </source>
</evidence>
<dbReference type="PANTHER" id="PTHR43135:SF3">
    <property type="entry name" value="ALPHA-D-RIBOSE 1-METHYLPHOSPHONATE 5-TRIPHOSPHATE DIPHOSPHATASE"/>
    <property type="match status" value="1"/>
</dbReference>
<evidence type="ECO:0000259" key="1">
    <source>
        <dbReference type="Pfam" id="PF01979"/>
    </source>
</evidence>
<keyword evidence="3" id="KW-1185">Reference proteome</keyword>
<comment type="caution">
    <text evidence="2">The sequence shown here is derived from an EMBL/GenBank/DDBJ whole genome shotgun (WGS) entry which is preliminary data.</text>
</comment>
<dbReference type="InterPro" id="IPR057744">
    <property type="entry name" value="OTAase-like"/>
</dbReference>
<dbReference type="OrthoDB" id="3514520at2"/>
<feature type="domain" description="Amidohydrolase-related" evidence="1">
    <location>
        <begin position="61"/>
        <end position="404"/>
    </location>
</feature>
<dbReference type="Pfam" id="PF01979">
    <property type="entry name" value="Amidohydro_1"/>
    <property type="match status" value="1"/>
</dbReference>
<dbReference type="SUPFAM" id="SSF51556">
    <property type="entry name" value="Metallo-dependent hydrolases"/>
    <property type="match status" value="1"/>
</dbReference>
<dbReference type="InterPro" id="IPR051781">
    <property type="entry name" value="Metallo-dep_Hydrolase"/>
</dbReference>
<dbReference type="GO" id="GO:0016810">
    <property type="term" value="F:hydrolase activity, acting on carbon-nitrogen (but not peptide) bonds"/>
    <property type="evidence" value="ECO:0007669"/>
    <property type="project" value="InterPro"/>
</dbReference>
<protein>
    <submittedName>
        <fullName evidence="2">Amidohydrolase family protein</fullName>
    </submittedName>
</protein>
<dbReference type="InterPro" id="IPR006680">
    <property type="entry name" value="Amidohydro-rel"/>
</dbReference>
<dbReference type="Proteomes" id="UP000248924">
    <property type="component" value="Unassembled WGS sequence"/>
</dbReference>